<keyword evidence="3" id="KW-1185">Reference proteome</keyword>
<organism evidence="2 3">
    <name type="scientific">Heracleum sosnowskyi</name>
    <dbReference type="NCBI Taxonomy" id="360622"/>
    <lineage>
        <taxon>Eukaryota</taxon>
        <taxon>Viridiplantae</taxon>
        <taxon>Streptophyta</taxon>
        <taxon>Embryophyta</taxon>
        <taxon>Tracheophyta</taxon>
        <taxon>Spermatophyta</taxon>
        <taxon>Magnoliopsida</taxon>
        <taxon>eudicotyledons</taxon>
        <taxon>Gunneridae</taxon>
        <taxon>Pentapetalae</taxon>
        <taxon>asterids</taxon>
        <taxon>campanulids</taxon>
        <taxon>Apiales</taxon>
        <taxon>Apiaceae</taxon>
        <taxon>Apioideae</taxon>
        <taxon>apioid superclade</taxon>
        <taxon>Tordylieae</taxon>
        <taxon>Tordyliinae</taxon>
        <taxon>Heracleum</taxon>
    </lineage>
</organism>
<reference evidence="2" key="2">
    <citation type="submission" date="2023-05" db="EMBL/GenBank/DDBJ databases">
        <authorList>
            <person name="Schelkunov M.I."/>
        </authorList>
    </citation>
    <scope>NUCLEOTIDE SEQUENCE</scope>
    <source>
        <strain evidence="2">Hsosn_3</strain>
        <tissue evidence="2">Leaf</tissue>
    </source>
</reference>
<reference evidence="2" key="1">
    <citation type="submission" date="2023-02" db="EMBL/GenBank/DDBJ databases">
        <title>Genome of toxic invasive species Heracleum sosnowskyi carries increased number of genes despite the absence of recent whole-genome duplications.</title>
        <authorList>
            <person name="Schelkunov M."/>
            <person name="Shtratnikova V."/>
            <person name="Makarenko M."/>
            <person name="Klepikova A."/>
            <person name="Omelchenko D."/>
            <person name="Novikova G."/>
            <person name="Obukhova E."/>
            <person name="Bogdanov V."/>
            <person name="Penin A."/>
            <person name="Logacheva M."/>
        </authorList>
    </citation>
    <scope>NUCLEOTIDE SEQUENCE</scope>
    <source>
        <strain evidence="2">Hsosn_3</strain>
        <tissue evidence="2">Leaf</tissue>
    </source>
</reference>
<evidence type="ECO:0000313" key="3">
    <source>
        <dbReference type="Proteomes" id="UP001237642"/>
    </source>
</evidence>
<sequence>MDRRSRKDRVNYERRAEEKRRESNPQEARQLPRPSGSFAHAQTRCRELKIDTQEFDFQKDMTEASRCISQNSYLIFDILKAFAPLLDMSQNLDICEQDLQNLWGGGKHRSPKEEKLECYESTTVSYSVASECDTREDKRTITTPHLGRCGREQ</sequence>
<feature type="compositionally biased region" description="Basic and acidic residues" evidence="1">
    <location>
        <begin position="1"/>
        <end position="24"/>
    </location>
</feature>
<evidence type="ECO:0000313" key="2">
    <source>
        <dbReference type="EMBL" id="KAK1393041.1"/>
    </source>
</evidence>
<name>A0AAD8IYB6_9APIA</name>
<evidence type="ECO:0000256" key="1">
    <source>
        <dbReference type="SAM" id="MobiDB-lite"/>
    </source>
</evidence>
<proteinExistence type="predicted"/>
<feature type="region of interest" description="Disordered" evidence="1">
    <location>
        <begin position="1"/>
        <end position="39"/>
    </location>
</feature>
<gene>
    <name evidence="2" type="ORF">POM88_012097</name>
</gene>
<dbReference type="Proteomes" id="UP001237642">
    <property type="component" value="Unassembled WGS sequence"/>
</dbReference>
<dbReference type="EMBL" id="JAUIZM010000003">
    <property type="protein sequence ID" value="KAK1393041.1"/>
    <property type="molecule type" value="Genomic_DNA"/>
</dbReference>
<protein>
    <submittedName>
        <fullName evidence="2">Uncharacterized protein</fullName>
    </submittedName>
</protein>
<comment type="caution">
    <text evidence="2">The sequence shown here is derived from an EMBL/GenBank/DDBJ whole genome shotgun (WGS) entry which is preliminary data.</text>
</comment>
<accession>A0AAD8IYB6</accession>
<dbReference type="AlphaFoldDB" id="A0AAD8IYB6"/>